<evidence type="ECO:0000256" key="7">
    <source>
        <dbReference type="SAM" id="Phobius"/>
    </source>
</evidence>
<keyword evidence="9" id="KW-1185">Reference proteome</keyword>
<evidence type="ECO:0000256" key="5">
    <source>
        <dbReference type="ARBA" id="ARBA00023136"/>
    </source>
</evidence>
<comment type="caution">
    <text evidence="8">The sequence shown here is derived from an EMBL/GenBank/DDBJ whole genome shotgun (WGS) entry which is preliminary data.</text>
</comment>
<dbReference type="Proteomes" id="UP000295757">
    <property type="component" value="Unassembled WGS sequence"/>
</dbReference>
<reference evidence="8 9" key="1">
    <citation type="submission" date="2019-03" db="EMBL/GenBank/DDBJ databases">
        <title>Genomic Encyclopedia of Archaeal and Bacterial Type Strains, Phase II (KMG-II): from individual species to whole genera.</title>
        <authorList>
            <person name="Goeker M."/>
        </authorList>
    </citation>
    <scope>NUCLEOTIDE SEQUENCE [LARGE SCALE GENOMIC DNA]</scope>
    <source>
        <strain evidence="8 9">ATCC 35214</strain>
    </source>
</reference>
<dbReference type="PANTHER" id="PTHR34478:SF1">
    <property type="entry name" value="PROTEIN LEMA"/>
    <property type="match status" value="1"/>
</dbReference>
<name>A0A4R7UFI8_9BACT</name>
<evidence type="ECO:0000313" key="9">
    <source>
        <dbReference type="Proteomes" id="UP000295757"/>
    </source>
</evidence>
<evidence type="ECO:0000256" key="4">
    <source>
        <dbReference type="ARBA" id="ARBA00022989"/>
    </source>
</evidence>
<feature type="region of interest" description="Disordered" evidence="6">
    <location>
        <begin position="1"/>
        <end position="25"/>
    </location>
</feature>
<feature type="transmembrane region" description="Helical" evidence="7">
    <location>
        <begin position="35"/>
        <end position="52"/>
    </location>
</feature>
<gene>
    <name evidence="8" type="ORF">BCF59_0436</name>
</gene>
<comment type="subcellular location">
    <subcellularLocation>
        <location evidence="1">Membrane</location>
        <topology evidence="1">Single-pass membrane protein</topology>
    </subcellularLocation>
</comment>
<evidence type="ECO:0000256" key="6">
    <source>
        <dbReference type="SAM" id="MobiDB-lite"/>
    </source>
</evidence>
<dbReference type="InterPro" id="IPR023353">
    <property type="entry name" value="LemA-like_dom_sf"/>
</dbReference>
<dbReference type="Pfam" id="PF04011">
    <property type="entry name" value="LemA"/>
    <property type="match status" value="1"/>
</dbReference>
<protein>
    <submittedName>
        <fullName evidence="8">LemA protein</fullName>
    </submittedName>
</protein>
<evidence type="ECO:0000256" key="2">
    <source>
        <dbReference type="ARBA" id="ARBA00008854"/>
    </source>
</evidence>
<dbReference type="RefSeq" id="WP_134110778.1">
    <property type="nucleotide sequence ID" value="NZ_SOCN01000001.1"/>
</dbReference>
<keyword evidence="3 7" id="KW-0812">Transmembrane</keyword>
<dbReference type="Gene3D" id="1.20.1440.20">
    <property type="entry name" value="LemA-like domain"/>
    <property type="match status" value="1"/>
</dbReference>
<evidence type="ECO:0000313" key="8">
    <source>
        <dbReference type="EMBL" id="TDV24464.1"/>
    </source>
</evidence>
<evidence type="ECO:0000256" key="1">
    <source>
        <dbReference type="ARBA" id="ARBA00004167"/>
    </source>
</evidence>
<dbReference type="AlphaFoldDB" id="A0A4R7UFI8"/>
<dbReference type="OrthoDB" id="384498at2"/>
<organism evidence="8 9">
    <name type="scientific">Mycoplasmopsis mustelae</name>
    <dbReference type="NCBI Taxonomy" id="171289"/>
    <lineage>
        <taxon>Bacteria</taxon>
        <taxon>Bacillati</taxon>
        <taxon>Mycoplasmatota</taxon>
        <taxon>Mycoplasmoidales</taxon>
        <taxon>Metamycoplasmataceae</taxon>
        <taxon>Mycoplasmopsis</taxon>
    </lineage>
</organism>
<dbReference type="PANTHER" id="PTHR34478">
    <property type="entry name" value="PROTEIN LEMA"/>
    <property type="match status" value="1"/>
</dbReference>
<sequence>MANLVDNRNVHTPEGFQPNVDSRPKAATATPSSKALFWIFGLLIFSWIYYLYKRNKFNRMQLDANNAAATIDTVLVQRFDTLSKLVDQVKSYKEFEKSVLTDVTRMRSLVGQGGLQNGNEIDALNKSVFGRLIAVSESYPELQASSLYKELMNQTTYLERELQAARRLYNSQVNEFNKAIFSLPGSIVAAMKELETLPLFVASEQQKQDVSMSNL</sequence>
<proteinExistence type="inferred from homology"/>
<dbReference type="InterPro" id="IPR007156">
    <property type="entry name" value="MamQ_LemA"/>
</dbReference>
<dbReference type="SUPFAM" id="SSF140478">
    <property type="entry name" value="LemA-like"/>
    <property type="match status" value="1"/>
</dbReference>
<comment type="similarity">
    <text evidence="2">Belongs to the LemA family.</text>
</comment>
<dbReference type="GO" id="GO:0016020">
    <property type="term" value="C:membrane"/>
    <property type="evidence" value="ECO:0007669"/>
    <property type="project" value="UniProtKB-SubCell"/>
</dbReference>
<evidence type="ECO:0000256" key="3">
    <source>
        <dbReference type="ARBA" id="ARBA00022692"/>
    </source>
</evidence>
<accession>A0A4R7UFI8</accession>
<keyword evidence="4 7" id="KW-1133">Transmembrane helix</keyword>
<keyword evidence="5 7" id="KW-0472">Membrane</keyword>
<dbReference type="EMBL" id="SOCN01000001">
    <property type="protein sequence ID" value="TDV24464.1"/>
    <property type="molecule type" value="Genomic_DNA"/>
</dbReference>